<dbReference type="RefSeq" id="WP_238310754.1">
    <property type="nucleotide sequence ID" value="NZ_BPQV01000004.1"/>
</dbReference>
<evidence type="ECO:0000256" key="1">
    <source>
        <dbReference type="SAM" id="SignalP"/>
    </source>
</evidence>
<evidence type="ECO:0000313" key="3">
    <source>
        <dbReference type="EMBL" id="GJE26895.1"/>
    </source>
</evidence>
<evidence type="ECO:0000259" key="2">
    <source>
        <dbReference type="Pfam" id="PF13924"/>
    </source>
</evidence>
<keyword evidence="1" id="KW-0732">Signal</keyword>
<dbReference type="Proteomes" id="UP001055156">
    <property type="component" value="Unassembled WGS sequence"/>
</dbReference>
<dbReference type="InterPro" id="IPR024311">
    <property type="entry name" value="Lipocalin-like"/>
</dbReference>
<accession>A0ABQ4T5F9</accession>
<protein>
    <recommendedName>
        <fullName evidence="2">Lipocalin-like domain-containing protein</fullName>
    </recommendedName>
</protein>
<organism evidence="3 4">
    <name type="scientific">Methylobacterium organophilum</name>
    <dbReference type="NCBI Taxonomy" id="410"/>
    <lineage>
        <taxon>Bacteria</taxon>
        <taxon>Pseudomonadati</taxon>
        <taxon>Pseudomonadota</taxon>
        <taxon>Alphaproteobacteria</taxon>
        <taxon>Hyphomicrobiales</taxon>
        <taxon>Methylobacteriaceae</taxon>
        <taxon>Methylobacterium</taxon>
    </lineage>
</organism>
<reference evidence="3" key="1">
    <citation type="journal article" date="2021" name="Front. Microbiol.">
        <title>Comprehensive Comparative Genomics and Phenotyping of Methylobacterium Species.</title>
        <authorList>
            <person name="Alessa O."/>
            <person name="Ogura Y."/>
            <person name="Fujitani Y."/>
            <person name="Takami H."/>
            <person name="Hayashi T."/>
            <person name="Sahin N."/>
            <person name="Tani A."/>
        </authorList>
    </citation>
    <scope>NUCLEOTIDE SEQUENCE</scope>
    <source>
        <strain evidence="3">NBRC 15689</strain>
    </source>
</reference>
<dbReference type="EMBL" id="BPQV01000004">
    <property type="protein sequence ID" value="GJE26895.1"/>
    <property type="molecule type" value="Genomic_DNA"/>
</dbReference>
<name>A0ABQ4T5F9_METOR</name>
<dbReference type="Pfam" id="PF13924">
    <property type="entry name" value="Lipocalin_5"/>
    <property type="match status" value="1"/>
</dbReference>
<feature type="signal peptide" evidence="1">
    <location>
        <begin position="1"/>
        <end position="24"/>
    </location>
</feature>
<proteinExistence type="predicted"/>
<comment type="caution">
    <text evidence="3">The sequence shown here is derived from an EMBL/GenBank/DDBJ whole genome shotgun (WGS) entry which is preliminary data.</text>
</comment>
<gene>
    <name evidence="3" type="ORF">LKMONMHP_1749</name>
</gene>
<sequence length="166" mass="18122">MTRTISRGAAALVALALLPGPALAAGDARLTGLWKLVSYVVEVKETGKTEPVMGEHPTGYAYFTPEGRVFFNLTGEGRKPAGDEAGRAKLLDTMVAYTGTFTTEGDSWTAKLDVAWNPAWVGTAQTRRFTLDGKRLRVLTPWRIMPNWAQHGETRSIVTLERAEGE</sequence>
<keyword evidence="4" id="KW-1185">Reference proteome</keyword>
<evidence type="ECO:0000313" key="4">
    <source>
        <dbReference type="Proteomes" id="UP001055156"/>
    </source>
</evidence>
<feature type="chain" id="PRO_5046495365" description="Lipocalin-like domain-containing protein" evidence="1">
    <location>
        <begin position="25"/>
        <end position="166"/>
    </location>
</feature>
<reference evidence="3" key="2">
    <citation type="submission" date="2021-08" db="EMBL/GenBank/DDBJ databases">
        <authorList>
            <person name="Tani A."/>
            <person name="Ola A."/>
            <person name="Ogura Y."/>
            <person name="Katsura K."/>
            <person name="Hayashi T."/>
        </authorList>
    </citation>
    <scope>NUCLEOTIDE SEQUENCE</scope>
    <source>
        <strain evidence="3">NBRC 15689</strain>
    </source>
</reference>
<feature type="domain" description="Lipocalin-like" evidence="2">
    <location>
        <begin position="32"/>
        <end position="163"/>
    </location>
</feature>